<evidence type="ECO:0000313" key="2">
    <source>
        <dbReference type="EMBL" id="CAL1410945.1"/>
    </source>
</evidence>
<dbReference type="AlphaFoldDB" id="A0AAV2GNA9"/>
<name>A0AAV2GNA9_9ROSI</name>
<feature type="region of interest" description="Disordered" evidence="1">
    <location>
        <begin position="104"/>
        <end position="147"/>
    </location>
</feature>
<dbReference type="Proteomes" id="UP001497516">
    <property type="component" value="Chromosome 9"/>
</dbReference>
<gene>
    <name evidence="2" type="ORF">LTRI10_LOCUS50328</name>
</gene>
<keyword evidence="3" id="KW-1185">Reference proteome</keyword>
<feature type="region of interest" description="Disordered" evidence="1">
    <location>
        <begin position="1"/>
        <end position="79"/>
    </location>
</feature>
<feature type="compositionally biased region" description="Basic and acidic residues" evidence="1">
    <location>
        <begin position="38"/>
        <end position="49"/>
    </location>
</feature>
<protein>
    <submittedName>
        <fullName evidence="2">Uncharacterized protein</fullName>
    </submittedName>
</protein>
<proteinExistence type="predicted"/>
<sequence length="147" mass="15661">MRIRVLGAGGDSEPGCREEGVIAGPGARRRAELGISIERGRRAPDERRKPGAGSRGNGWPGSRGPGTGREVKARRRESGQWWAWVPGTITGPGTGREVKARCREPAQWGPPGEGQWWTRVPGTITGPGAGNRTRGEGPPPEDKKIGN</sequence>
<organism evidence="2 3">
    <name type="scientific">Linum trigynum</name>
    <dbReference type="NCBI Taxonomy" id="586398"/>
    <lineage>
        <taxon>Eukaryota</taxon>
        <taxon>Viridiplantae</taxon>
        <taxon>Streptophyta</taxon>
        <taxon>Embryophyta</taxon>
        <taxon>Tracheophyta</taxon>
        <taxon>Spermatophyta</taxon>
        <taxon>Magnoliopsida</taxon>
        <taxon>eudicotyledons</taxon>
        <taxon>Gunneridae</taxon>
        <taxon>Pentapetalae</taxon>
        <taxon>rosids</taxon>
        <taxon>fabids</taxon>
        <taxon>Malpighiales</taxon>
        <taxon>Linaceae</taxon>
        <taxon>Linum</taxon>
    </lineage>
</organism>
<accession>A0AAV2GNA9</accession>
<feature type="compositionally biased region" description="Gly residues" evidence="1">
    <location>
        <begin position="53"/>
        <end position="67"/>
    </location>
</feature>
<evidence type="ECO:0000313" key="3">
    <source>
        <dbReference type="Proteomes" id="UP001497516"/>
    </source>
</evidence>
<reference evidence="2 3" key="1">
    <citation type="submission" date="2024-04" db="EMBL/GenBank/DDBJ databases">
        <authorList>
            <person name="Fracassetti M."/>
        </authorList>
    </citation>
    <scope>NUCLEOTIDE SEQUENCE [LARGE SCALE GENOMIC DNA]</scope>
</reference>
<dbReference type="EMBL" id="OZ034822">
    <property type="protein sequence ID" value="CAL1410945.1"/>
    <property type="molecule type" value="Genomic_DNA"/>
</dbReference>
<evidence type="ECO:0000256" key="1">
    <source>
        <dbReference type="SAM" id="MobiDB-lite"/>
    </source>
</evidence>